<gene>
    <name evidence="2" type="ORF">RN001_010967</name>
</gene>
<dbReference type="Proteomes" id="UP001353858">
    <property type="component" value="Unassembled WGS sequence"/>
</dbReference>
<dbReference type="Gene3D" id="3.90.70.120">
    <property type="match status" value="7"/>
</dbReference>
<evidence type="ECO:0000313" key="2">
    <source>
        <dbReference type="EMBL" id="KAK4878461.1"/>
    </source>
</evidence>
<name>A0AAN7S8S4_9COLE</name>
<sequence>MEEKPNPRPKIDYPAFETKEWIPPDQRPKKKRKPRYVKPEGITQKLLVSSLVKIWNKFRVYSDRQVLLGSFAETHKRFRIRSNGYQTPCNCVVAIVYSHFIPMQKWDYYTIDNILYMGNDLYMSTIHHQSNRNKTELLLCEVYPSFYYGDTKVTITLKGNKHCGKLFEDIDTCAYLANTITKFFEEHASGVLTINKRHLSLWTTGNTYYMFDPTEHDTKAHPWRGLRGHGYACALRFQDTNDLVGVVHEYFGTKENLKFVITPCSIIRLVKLVMQLPVMKEHCPMQYPEFVPEKLPHVPSRESIEEPPEEKEIEAVSPDEEFADDELPATELDANDEFAPEVEPIDRNVISNSKIPVQKPRAESVTYFASVLHDKMGILRASTHQCDTRYTLQKGKQSVANAIMALTMLRLNKSREWFRKILDDVLKFGERYYGETIKKLPRGTPLKVSNVANKITLYNYEFTPIVDEYTTIGVLQSTKSDVLDLLPALQEFFRNSQTCVITGPLIVSTWFEDGLFYMFDPNERDVKGHVVVKSIQIGSEIQVLDYTPGVACVTWFTDLKLLVDLYMINIEPALRREPFILSQIHIKDYEYKPDDWYNFVGVNHTKWILRGTFNQNDRRFDKDVRNTQCTAAAAIALAMAFLKPIKKWKTSDVDEVLIISEDYYKATVQSLKSRNLYYDPRLLVDELLRKFNVEGNEITFDIRDCIVNGLIEGSDEMPIFDLAQGIRHFFSENDYGILSCREIAVSIWQCDQVYYYYDSHSRDEDGVLNNYGTACVLRLLTVEDLARTLEANFEPGTNNMFNISSLRFIVWQKEEGGIMKPPLYNYKEVNAYTSILRTISSVKSARFKLNSGKQTIPMCLVAAAMMKIYPASVWTVDIMEEILTVGDKLFTDTMIDRERQDNLPAENDIDEVYAENCLMEFNIGVNRFRIEYKAPLIGNFEEHFKSKMEEFYSTPANRFNDDKELFITSNFYNVMTWFDGDVYYLFDPKPRDECGQVYGKEEWSAKIEPEPEAEGECADFDLEHLKEAVMEKLGGSDGEGDGSFSKESIEEVVVAVKHSPSYWRSQEENGLACVMWFVTSDKLIEHVYENTPPNRRQDLEFNLYPVNVVNKPELKKCHDPSSTREDNYAGDWYDFKEIDYGRWILRASFYNKHIMFPEHNRGKQQLAMCFAAIGYVKRFAVSRFNTTTINDILKYGDRLYSATRKIRMDGLRNNKNLGLSGAEIEEILNQQQYGVRELIRAFCIGLDQIQIQVVENVYTGDVNAKATSDILNVPRGVSEFFGSYKYGILQCKNLAVGLWRGVNVFYMFDSNSNGPCGHACPSGEACITRYLNTDVVSDVFVKNLVKEGISGFSIHLVKVRIVPCPRLLKPEEKEVPAEPPKYTGITGVMPGKCILRGTLNQEHDTFGRGRNAQSATIAIIALSMSLIHKPYTWTVPIIDDILYLGDELYGATLDKLGYEYNPWEQGLPVSLVNKDYRVGSLRANFEVRPSDQRGVIDIKHPKILNLRQGIEKFFEENSYGVIETETLTVAVWEEKEQPGFIYMYDPNPRGPAGLYMDDGTACLLIFETSKLAADHFLSNVTDRVKRSGEFVITPVEIVVGNVATKTKKKKNICCKADEVDMNKREPTTPCDKKQLRKMAERERKKKEAMRLAKIGRNDYFVMSGGDAILRGTRSQSSKHYSEHSRGYQDIPNCFAAFVVHRLSPVSTWHFKHIDMILDVGDQLYKDSYVTYSPKNRKLGMANVLRKVYIKEVQVSLEVYKPVMSNVLNAYNLELALINYFQQEQFAILSSMKEHVALFFKEGYYYLFDPHDRNVQGNKCEEEGVACVIKFETITNLVAKYMGNLPTPLEPGTGFHITLVTVGSIVKKGEKTPCCLPKLK</sequence>
<keyword evidence="3" id="KW-1185">Reference proteome</keyword>
<accession>A0AAN7S8S4</accession>
<dbReference type="PANTHER" id="PTHR40552">
    <property type="entry name" value="AT05186P-RELATED"/>
    <property type="match status" value="1"/>
</dbReference>
<dbReference type="EMBL" id="JARPUR010000004">
    <property type="protein sequence ID" value="KAK4878461.1"/>
    <property type="molecule type" value="Genomic_DNA"/>
</dbReference>
<organism evidence="2 3">
    <name type="scientific">Aquatica leii</name>
    <dbReference type="NCBI Taxonomy" id="1421715"/>
    <lineage>
        <taxon>Eukaryota</taxon>
        <taxon>Metazoa</taxon>
        <taxon>Ecdysozoa</taxon>
        <taxon>Arthropoda</taxon>
        <taxon>Hexapoda</taxon>
        <taxon>Insecta</taxon>
        <taxon>Pterygota</taxon>
        <taxon>Neoptera</taxon>
        <taxon>Endopterygota</taxon>
        <taxon>Coleoptera</taxon>
        <taxon>Polyphaga</taxon>
        <taxon>Elateriformia</taxon>
        <taxon>Elateroidea</taxon>
        <taxon>Lampyridae</taxon>
        <taxon>Luciolinae</taxon>
        <taxon>Aquatica</taxon>
    </lineage>
</organism>
<comment type="caution">
    <text evidence="2">The sequence shown here is derived from an EMBL/GenBank/DDBJ whole genome shotgun (WGS) entry which is preliminary data.</text>
</comment>
<dbReference type="PANTHER" id="PTHR40552:SF6">
    <property type="entry name" value="FI09606P-RELATED"/>
    <property type="match status" value="1"/>
</dbReference>
<reference evidence="3" key="1">
    <citation type="submission" date="2023-01" db="EMBL/GenBank/DDBJ databases">
        <title>Key to firefly adult light organ development and bioluminescence: homeobox transcription factors regulate luciferase expression and transportation to peroxisome.</title>
        <authorList>
            <person name="Fu X."/>
        </authorList>
    </citation>
    <scope>NUCLEOTIDE SEQUENCE [LARGE SCALE GENOMIC DNA]</scope>
</reference>
<proteinExistence type="predicted"/>
<evidence type="ECO:0000256" key="1">
    <source>
        <dbReference type="SAM" id="MobiDB-lite"/>
    </source>
</evidence>
<feature type="region of interest" description="Disordered" evidence="1">
    <location>
        <begin position="1"/>
        <end position="36"/>
    </location>
</feature>
<feature type="compositionally biased region" description="Basic and acidic residues" evidence="1">
    <location>
        <begin position="1"/>
        <end position="22"/>
    </location>
</feature>
<protein>
    <submittedName>
        <fullName evidence="2">Uncharacterized protein</fullName>
    </submittedName>
</protein>
<evidence type="ECO:0000313" key="3">
    <source>
        <dbReference type="Proteomes" id="UP001353858"/>
    </source>
</evidence>